<feature type="transmembrane region" description="Helical" evidence="10">
    <location>
        <begin position="64"/>
        <end position="83"/>
    </location>
</feature>
<keyword evidence="4 10" id="KW-1133">Transmembrane helix</keyword>
<organism evidence="11 12">
    <name type="scientific">Siminovitchia terrae</name>
    <name type="common">Bacillus terrae</name>
    <dbReference type="NCBI Taxonomy" id="1914933"/>
    <lineage>
        <taxon>Bacteria</taxon>
        <taxon>Bacillati</taxon>
        <taxon>Bacillota</taxon>
        <taxon>Bacilli</taxon>
        <taxon>Bacillales</taxon>
        <taxon>Bacillaceae</taxon>
        <taxon>Siminovitchia</taxon>
    </lineage>
</organism>
<evidence type="ECO:0000313" key="12">
    <source>
        <dbReference type="Proteomes" id="UP000287296"/>
    </source>
</evidence>
<keyword evidence="10" id="KW-0406">Ion transport</keyword>
<keyword evidence="5 10" id="KW-0472">Membrane</keyword>
<comment type="subcellular location">
    <subcellularLocation>
        <location evidence="1 10">Cell membrane</location>
        <topology evidence="1 10">Multi-pass membrane protein</topology>
    </subcellularLocation>
</comment>
<evidence type="ECO:0000256" key="7">
    <source>
        <dbReference type="ARBA" id="ARBA00035120"/>
    </source>
</evidence>
<comment type="caution">
    <text evidence="11">The sequence shown here is derived from an EMBL/GenBank/DDBJ whole genome shotgun (WGS) entry which is preliminary data.</text>
</comment>
<evidence type="ECO:0000256" key="10">
    <source>
        <dbReference type="HAMAP-Rule" id="MF_00454"/>
    </source>
</evidence>
<proteinExistence type="inferred from homology"/>
<comment type="activity regulation">
    <text evidence="10">Na(+) is not transported, but it plays an essential structural role and its presence is essential for fluoride channel function.</text>
</comment>
<feature type="transmembrane region" description="Helical" evidence="10">
    <location>
        <begin position="31"/>
        <end position="52"/>
    </location>
</feature>
<accession>A0A429X392</accession>
<dbReference type="NCBIfam" id="TIGR00494">
    <property type="entry name" value="crcB"/>
    <property type="match status" value="1"/>
</dbReference>
<protein>
    <recommendedName>
        <fullName evidence="10">Fluoride-specific ion channel FluC</fullName>
    </recommendedName>
</protein>
<dbReference type="GO" id="GO:0005886">
    <property type="term" value="C:plasma membrane"/>
    <property type="evidence" value="ECO:0007669"/>
    <property type="project" value="UniProtKB-SubCell"/>
</dbReference>
<comment type="function">
    <text evidence="9 10">Fluoride-specific ion channel. Important for reducing fluoride concentration in the cell, thus reducing its toxicity.</text>
</comment>
<comment type="catalytic activity">
    <reaction evidence="8">
        <text>fluoride(in) = fluoride(out)</text>
        <dbReference type="Rhea" id="RHEA:76159"/>
        <dbReference type="ChEBI" id="CHEBI:17051"/>
    </reaction>
    <physiologicalReaction direction="left-to-right" evidence="8">
        <dbReference type="Rhea" id="RHEA:76160"/>
    </physiologicalReaction>
</comment>
<dbReference type="HAMAP" id="MF_00454">
    <property type="entry name" value="FluC"/>
    <property type="match status" value="1"/>
</dbReference>
<keyword evidence="10" id="KW-0479">Metal-binding</keyword>
<sequence length="131" mass="13781">MNYLAVGLGGMAGSVIRYMISLGTMNIGTAAFPYGTFIANILGCFFLGLLTGLNEKKEMIPKPIMLGLGTGLIGSLTTFSTFSVETVRLYEDSSIYMAGLYVLLSAGVGLLLAGSGFYLGQKRSEKVVSNG</sequence>
<dbReference type="GO" id="GO:0046872">
    <property type="term" value="F:metal ion binding"/>
    <property type="evidence" value="ECO:0007669"/>
    <property type="project" value="UniProtKB-KW"/>
</dbReference>
<name>A0A429X392_SIMTE</name>
<feature type="binding site" evidence="10">
    <location>
        <position position="74"/>
    </location>
    <ligand>
        <name>Na(+)</name>
        <dbReference type="ChEBI" id="CHEBI:29101"/>
        <note>structural</note>
    </ligand>
</feature>
<dbReference type="Proteomes" id="UP000287296">
    <property type="component" value="Unassembled WGS sequence"/>
</dbReference>
<dbReference type="PANTHER" id="PTHR28259:SF1">
    <property type="entry name" value="FLUORIDE EXPORT PROTEIN 1-RELATED"/>
    <property type="match status" value="1"/>
</dbReference>
<gene>
    <name evidence="10 11" type="primary">crcB</name>
    <name evidence="10" type="synonym">fluC</name>
    <name evidence="11" type="ORF">D5F11_020905</name>
</gene>
<feature type="transmembrane region" description="Helical" evidence="10">
    <location>
        <begin position="95"/>
        <end position="119"/>
    </location>
</feature>
<keyword evidence="6 10" id="KW-0407">Ion channel</keyword>
<evidence type="ECO:0000256" key="8">
    <source>
        <dbReference type="ARBA" id="ARBA00035585"/>
    </source>
</evidence>
<dbReference type="Pfam" id="PF02537">
    <property type="entry name" value="CRCB"/>
    <property type="match status" value="1"/>
</dbReference>
<dbReference type="RefSeq" id="WP_120118746.1">
    <property type="nucleotide sequence ID" value="NZ_BORI01000006.1"/>
</dbReference>
<evidence type="ECO:0000256" key="4">
    <source>
        <dbReference type="ARBA" id="ARBA00022989"/>
    </source>
</evidence>
<dbReference type="AlphaFoldDB" id="A0A429X392"/>
<dbReference type="GO" id="GO:0062054">
    <property type="term" value="F:fluoride channel activity"/>
    <property type="evidence" value="ECO:0007669"/>
    <property type="project" value="UniProtKB-UniRule"/>
</dbReference>
<dbReference type="GO" id="GO:0140114">
    <property type="term" value="P:cellular detoxification of fluoride"/>
    <property type="evidence" value="ECO:0007669"/>
    <property type="project" value="UniProtKB-UniRule"/>
</dbReference>
<comment type="similarity">
    <text evidence="7 10">Belongs to the fluoride channel Fluc/FEX (TC 1.A.43) family.</text>
</comment>
<evidence type="ECO:0000313" key="11">
    <source>
        <dbReference type="EMBL" id="RST57839.1"/>
    </source>
</evidence>
<keyword evidence="2 10" id="KW-1003">Cell membrane</keyword>
<evidence type="ECO:0000256" key="2">
    <source>
        <dbReference type="ARBA" id="ARBA00022475"/>
    </source>
</evidence>
<evidence type="ECO:0000256" key="6">
    <source>
        <dbReference type="ARBA" id="ARBA00023303"/>
    </source>
</evidence>
<reference evidence="11 12" key="1">
    <citation type="submission" date="2018-12" db="EMBL/GenBank/DDBJ databases">
        <authorList>
            <person name="Sun L."/>
            <person name="Chen Z."/>
        </authorList>
    </citation>
    <scope>NUCLEOTIDE SEQUENCE [LARGE SCALE GENOMIC DNA]</scope>
    <source>
        <strain evidence="11 12">LMG 29736</strain>
    </source>
</reference>
<dbReference type="InterPro" id="IPR003691">
    <property type="entry name" value="FluC"/>
</dbReference>
<dbReference type="PANTHER" id="PTHR28259">
    <property type="entry name" value="FLUORIDE EXPORT PROTEIN 1-RELATED"/>
    <property type="match status" value="1"/>
</dbReference>
<keyword evidence="10" id="KW-0813">Transport</keyword>
<evidence type="ECO:0000256" key="1">
    <source>
        <dbReference type="ARBA" id="ARBA00004651"/>
    </source>
</evidence>
<evidence type="ECO:0000256" key="3">
    <source>
        <dbReference type="ARBA" id="ARBA00022692"/>
    </source>
</evidence>
<feature type="binding site" evidence="10">
    <location>
        <position position="77"/>
    </location>
    <ligand>
        <name>Na(+)</name>
        <dbReference type="ChEBI" id="CHEBI:29101"/>
        <note>structural</note>
    </ligand>
</feature>
<dbReference type="EMBL" id="QYTW02000028">
    <property type="protein sequence ID" value="RST57839.1"/>
    <property type="molecule type" value="Genomic_DNA"/>
</dbReference>
<dbReference type="OrthoDB" id="9799631at2"/>
<keyword evidence="3 10" id="KW-0812">Transmembrane</keyword>
<evidence type="ECO:0000256" key="5">
    <source>
        <dbReference type="ARBA" id="ARBA00023136"/>
    </source>
</evidence>
<keyword evidence="10" id="KW-0915">Sodium</keyword>
<evidence type="ECO:0000256" key="9">
    <source>
        <dbReference type="ARBA" id="ARBA00049940"/>
    </source>
</evidence>